<dbReference type="EMBL" id="UYYB01007659">
    <property type="protein sequence ID" value="VDM68106.1"/>
    <property type="molecule type" value="Genomic_DNA"/>
</dbReference>
<evidence type="ECO:0000313" key="1">
    <source>
        <dbReference type="EMBL" id="VDM68106.1"/>
    </source>
</evidence>
<evidence type="ECO:0000313" key="2">
    <source>
        <dbReference type="Proteomes" id="UP000270094"/>
    </source>
</evidence>
<dbReference type="Proteomes" id="UP000270094">
    <property type="component" value="Unassembled WGS sequence"/>
</dbReference>
<name>A0A3P7IF02_STRVU</name>
<gene>
    <name evidence="1" type="ORF">SVUK_LOCUS3104</name>
</gene>
<sequence length="66" mass="7461">MVRHRLGGWPFLQKVASRPSKKAWNALDVVAVVEAFSVQMTLKTFAFVVAICDMEVVLSNWKQILV</sequence>
<proteinExistence type="predicted"/>
<accession>A0A3P7IF02</accession>
<dbReference type="AlphaFoldDB" id="A0A3P7IF02"/>
<keyword evidence="2" id="KW-1185">Reference proteome</keyword>
<protein>
    <submittedName>
        <fullName evidence="1">Uncharacterized protein</fullName>
    </submittedName>
</protein>
<reference evidence="1 2" key="1">
    <citation type="submission" date="2018-11" db="EMBL/GenBank/DDBJ databases">
        <authorList>
            <consortium name="Pathogen Informatics"/>
        </authorList>
    </citation>
    <scope>NUCLEOTIDE SEQUENCE [LARGE SCALE GENOMIC DNA]</scope>
</reference>
<organism evidence="1 2">
    <name type="scientific">Strongylus vulgaris</name>
    <name type="common">Blood worm</name>
    <dbReference type="NCBI Taxonomy" id="40348"/>
    <lineage>
        <taxon>Eukaryota</taxon>
        <taxon>Metazoa</taxon>
        <taxon>Ecdysozoa</taxon>
        <taxon>Nematoda</taxon>
        <taxon>Chromadorea</taxon>
        <taxon>Rhabditida</taxon>
        <taxon>Rhabditina</taxon>
        <taxon>Rhabditomorpha</taxon>
        <taxon>Strongyloidea</taxon>
        <taxon>Strongylidae</taxon>
        <taxon>Strongylus</taxon>
    </lineage>
</organism>